<sequence length="119" mass="12892">MKYFLLSLFLIVVSSCSFSNPIGDDLLEETRETSSGTNKEWTQGSDSATGVMISSGSEAPDENTASWSVSEKENESDINSSGSDGTVPVWTNNMEKDPEVQSIQRDIDAIFSDIEKGGK</sequence>
<accession>K1XY94</accession>
<name>K1XY94_9BACT</name>
<keyword evidence="2" id="KW-0732">Signal</keyword>
<feature type="signal peptide" evidence="2">
    <location>
        <begin position="1"/>
        <end position="19"/>
    </location>
</feature>
<feature type="compositionally biased region" description="Polar residues" evidence="1">
    <location>
        <begin position="33"/>
        <end position="69"/>
    </location>
</feature>
<feature type="chain" id="PRO_5022742067" evidence="2">
    <location>
        <begin position="20"/>
        <end position="119"/>
    </location>
</feature>
<dbReference type="EMBL" id="AMFJ01034200">
    <property type="protein sequence ID" value="EKD29956.1"/>
    <property type="molecule type" value="Genomic_DNA"/>
</dbReference>
<gene>
    <name evidence="3" type="ORF">ACD_78C00200G0001</name>
</gene>
<dbReference type="PROSITE" id="PS51257">
    <property type="entry name" value="PROKAR_LIPOPROTEIN"/>
    <property type="match status" value="1"/>
</dbReference>
<feature type="compositionally biased region" description="Basic and acidic residues" evidence="1">
    <location>
        <begin position="94"/>
        <end position="106"/>
    </location>
</feature>
<comment type="caution">
    <text evidence="3">The sequence shown here is derived from an EMBL/GenBank/DDBJ whole genome shotgun (WGS) entry which is preliminary data.</text>
</comment>
<dbReference type="AlphaFoldDB" id="K1XY94"/>
<organism evidence="3">
    <name type="scientific">uncultured bacterium</name>
    <name type="common">gcode 4</name>
    <dbReference type="NCBI Taxonomy" id="1234023"/>
    <lineage>
        <taxon>Bacteria</taxon>
        <taxon>environmental samples</taxon>
    </lineage>
</organism>
<reference evidence="3" key="1">
    <citation type="journal article" date="2012" name="Science">
        <title>Fermentation, hydrogen, and sulfur metabolism in multiple uncultivated bacterial phyla.</title>
        <authorList>
            <person name="Wrighton K.C."/>
            <person name="Thomas B.C."/>
            <person name="Sharon I."/>
            <person name="Miller C.S."/>
            <person name="Castelle C.J."/>
            <person name="VerBerkmoes N.C."/>
            <person name="Wilkins M.J."/>
            <person name="Hettich R.L."/>
            <person name="Lipton M.S."/>
            <person name="Williams K.H."/>
            <person name="Long P.E."/>
            <person name="Banfield J.F."/>
        </authorList>
    </citation>
    <scope>NUCLEOTIDE SEQUENCE [LARGE SCALE GENOMIC DNA]</scope>
</reference>
<proteinExistence type="predicted"/>
<feature type="region of interest" description="Disordered" evidence="1">
    <location>
        <begin position="29"/>
        <end position="106"/>
    </location>
</feature>
<protein>
    <submittedName>
        <fullName evidence="3">Uncharacterized protein</fullName>
    </submittedName>
</protein>
<evidence type="ECO:0000256" key="1">
    <source>
        <dbReference type="SAM" id="MobiDB-lite"/>
    </source>
</evidence>
<evidence type="ECO:0000256" key="2">
    <source>
        <dbReference type="SAM" id="SignalP"/>
    </source>
</evidence>
<evidence type="ECO:0000313" key="3">
    <source>
        <dbReference type="EMBL" id="EKD29956.1"/>
    </source>
</evidence>
<feature type="compositionally biased region" description="Polar residues" evidence="1">
    <location>
        <begin position="77"/>
        <end position="93"/>
    </location>
</feature>